<dbReference type="EMBL" id="KN832990">
    <property type="protein sequence ID" value="KIM83648.1"/>
    <property type="molecule type" value="Genomic_DNA"/>
</dbReference>
<keyword evidence="1" id="KW-0472">Membrane</keyword>
<dbReference type="InParanoid" id="A0A0C3BBJ5"/>
<dbReference type="HOGENOM" id="CLU_1816520_0_0_1"/>
<keyword evidence="3" id="KW-1185">Reference proteome</keyword>
<organism evidence="2 3">
    <name type="scientific">Piloderma croceum (strain F 1598)</name>
    <dbReference type="NCBI Taxonomy" id="765440"/>
    <lineage>
        <taxon>Eukaryota</taxon>
        <taxon>Fungi</taxon>
        <taxon>Dikarya</taxon>
        <taxon>Basidiomycota</taxon>
        <taxon>Agaricomycotina</taxon>
        <taxon>Agaricomycetes</taxon>
        <taxon>Agaricomycetidae</taxon>
        <taxon>Atheliales</taxon>
        <taxon>Atheliaceae</taxon>
        <taxon>Piloderma</taxon>
    </lineage>
</organism>
<keyword evidence="1" id="KW-1133">Transmembrane helix</keyword>
<name>A0A0C3BBJ5_PILCF</name>
<proteinExistence type="predicted"/>
<dbReference type="Proteomes" id="UP000054166">
    <property type="component" value="Unassembled WGS sequence"/>
</dbReference>
<evidence type="ECO:0000313" key="2">
    <source>
        <dbReference type="EMBL" id="KIM83648.1"/>
    </source>
</evidence>
<feature type="transmembrane region" description="Helical" evidence="1">
    <location>
        <begin position="59"/>
        <end position="84"/>
    </location>
</feature>
<dbReference type="AlphaFoldDB" id="A0A0C3BBJ5"/>
<reference evidence="3" key="2">
    <citation type="submission" date="2015-01" db="EMBL/GenBank/DDBJ databases">
        <title>Evolutionary Origins and Diversification of the Mycorrhizal Mutualists.</title>
        <authorList>
            <consortium name="DOE Joint Genome Institute"/>
            <consortium name="Mycorrhizal Genomics Consortium"/>
            <person name="Kohler A."/>
            <person name="Kuo A."/>
            <person name="Nagy L.G."/>
            <person name="Floudas D."/>
            <person name="Copeland A."/>
            <person name="Barry K.W."/>
            <person name="Cichocki N."/>
            <person name="Veneault-Fourrey C."/>
            <person name="LaButti K."/>
            <person name="Lindquist E.A."/>
            <person name="Lipzen A."/>
            <person name="Lundell T."/>
            <person name="Morin E."/>
            <person name="Murat C."/>
            <person name="Riley R."/>
            <person name="Ohm R."/>
            <person name="Sun H."/>
            <person name="Tunlid A."/>
            <person name="Henrissat B."/>
            <person name="Grigoriev I.V."/>
            <person name="Hibbett D.S."/>
            <person name="Martin F."/>
        </authorList>
    </citation>
    <scope>NUCLEOTIDE SEQUENCE [LARGE SCALE GENOMIC DNA]</scope>
    <source>
        <strain evidence="3">F 1598</strain>
    </source>
</reference>
<sequence length="142" mass="15959">MSRRYMYECLVMEDSVGTVCWRGNSVLIPKTLRSSEFGMLYGDLVSVKTRNKICHLCRLLYFPSNIMVFSMVFTTIFLIVNHLYLTFASPTVSKGGVAAGQSFNLTHSLVKRAEIPSDKKCLQPSDWVGRSCMVILGDGIYV</sequence>
<protein>
    <submittedName>
        <fullName evidence="2">Uncharacterized protein</fullName>
    </submittedName>
</protein>
<accession>A0A0C3BBJ5</accession>
<evidence type="ECO:0000313" key="3">
    <source>
        <dbReference type="Proteomes" id="UP000054166"/>
    </source>
</evidence>
<reference evidence="2 3" key="1">
    <citation type="submission" date="2014-04" db="EMBL/GenBank/DDBJ databases">
        <authorList>
            <consortium name="DOE Joint Genome Institute"/>
            <person name="Kuo A."/>
            <person name="Tarkka M."/>
            <person name="Buscot F."/>
            <person name="Kohler A."/>
            <person name="Nagy L.G."/>
            <person name="Floudas D."/>
            <person name="Copeland A."/>
            <person name="Barry K.W."/>
            <person name="Cichocki N."/>
            <person name="Veneault-Fourrey C."/>
            <person name="LaButti K."/>
            <person name="Lindquist E.A."/>
            <person name="Lipzen A."/>
            <person name="Lundell T."/>
            <person name="Morin E."/>
            <person name="Murat C."/>
            <person name="Sun H."/>
            <person name="Tunlid A."/>
            <person name="Henrissat B."/>
            <person name="Grigoriev I.V."/>
            <person name="Hibbett D.S."/>
            <person name="Martin F."/>
            <person name="Nordberg H.P."/>
            <person name="Cantor M.N."/>
            <person name="Hua S.X."/>
        </authorList>
    </citation>
    <scope>NUCLEOTIDE SEQUENCE [LARGE SCALE GENOMIC DNA]</scope>
    <source>
        <strain evidence="2 3">F 1598</strain>
    </source>
</reference>
<keyword evidence="1" id="KW-0812">Transmembrane</keyword>
<gene>
    <name evidence="2" type="ORF">PILCRDRAFT_432406</name>
</gene>
<evidence type="ECO:0000256" key="1">
    <source>
        <dbReference type="SAM" id="Phobius"/>
    </source>
</evidence>